<dbReference type="OrthoDB" id="191995at2759"/>
<dbReference type="GO" id="GO:0016226">
    <property type="term" value="P:iron-sulfur cluster assembly"/>
    <property type="evidence" value="ECO:0007669"/>
    <property type="project" value="TreeGrafter"/>
</dbReference>
<dbReference type="SUPFAM" id="SSF103025">
    <property type="entry name" value="Folate-binding domain"/>
    <property type="match status" value="1"/>
</dbReference>
<proteinExistence type="inferred from homology"/>
<evidence type="ECO:0000313" key="9">
    <source>
        <dbReference type="EMBL" id="KKA30374.1"/>
    </source>
</evidence>
<dbReference type="InterPro" id="IPR057460">
    <property type="entry name" value="CAF17_C"/>
</dbReference>
<evidence type="ECO:0000256" key="6">
    <source>
        <dbReference type="SAM" id="MobiDB-lite"/>
    </source>
</evidence>
<evidence type="ECO:0000256" key="1">
    <source>
        <dbReference type="ARBA" id="ARBA00004305"/>
    </source>
</evidence>
<protein>
    <recommendedName>
        <fullName evidence="5">Iron-sulfur cluster assembly factor IBA57 homolog, mitochondrial</fullName>
    </recommendedName>
</protein>
<evidence type="ECO:0000259" key="7">
    <source>
        <dbReference type="Pfam" id="PF25455"/>
    </source>
</evidence>
<feature type="domain" description="CAF17 C-terminal" evidence="7">
    <location>
        <begin position="290"/>
        <end position="358"/>
    </location>
</feature>
<keyword evidence="3" id="KW-0496">Mitochondrion</keyword>
<dbReference type="PANTHER" id="PTHR22602">
    <property type="entry name" value="TRANSFERASE CAF17, MITOCHONDRIAL-RELATED"/>
    <property type="match status" value="1"/>
</dbReference>
<accession>A0A0F4ZIB3</accession>
<organism evidence="8 10">
    <name type="scientific">Thielaviopsis punctulata</name>
    <dbReference type="NCBI Taxonomy" id="72032"/>
    <lineage>
        <taxon>Eukaryota</taxon>
        <taxon>Fungi</taxon>
        <taxon>Dikarya</taxon>
        <taxon>Ascomycota</taxon>
        <taxon>Pezizomycotina</taxon>
        <taxon>Sordariomycetes</taxon>
        <taxon>Hypocreomycetidae</taxon>
        <taxon>Microascales</taxon>
        <taxon>Ceratocystidaceae</taxon>
        <taxon>Thielaviopsis</taxon>
    </lineage>
</organism>
<evidence type="ECO:0000256" key="3">
    <source>
        <dbReference type="ARBA" id="ARBA00023128"/>
    </source>
</evidence>
<evidence type="ECO:0000256" key="4">
    <source>
        <dbReference type="ARBA" id="ARBA00093447"/>
    </source>
</evidence>
<comment type="similarity">
    <text evidence="4">Belongs to the GcvT family. CAF17/IBA57 subfamily.</text>
</comment>
<feature type="compositionally biased region" description="Low complexity" evidence="6">
    <location>
        <begin position="32"/>
        <end position="47"/>
    </location>
</feature>
<reference evidence="8 10" key="1">
    <citation type="submission" date="2015-03" db="EMBL/GenBank/DDBJ databases">
        <authorList>
            <person name="Radwan O."/>
            <person name="Al-Naeli F.A."/>
            <person name="Rendon G.A."/>
            <person name="Fields C."/>
        </authorList>
    </citation>
    <scope>NUCLEOTIDE SEQUENCE [LARGE SCALE GENOMIC DNA]</scope>
    <source>
        <strain evidence="8">CR-DP1</strain>
    </source>
</reference>
<evidence type="ECO:0000256" key="2">
    <source>
        <dbReference type="ARBA" id="ARBA00022946"/>
    </source>
</evidence>
<keyword evidence="2" id="KW-0809">Transit peptide</keyword>
<dbReference type="InterPro" id="IPR027266">
    <property type="entry name" value="TrmE/GcvT-like"/>
</dbReference>
<evidence type="ECO:0000256" key="5">
    <source>
        <dbReference type="ARBA" id="ARBA00093637"/>
    </source>
</evidence>
<gene>
    <name evidence="8" type="ORF">TD95_000995</name>
    <name evidence="9" type="ORF">TD95_001013</name>
</gene>
<comment type="subcellular location">
    <subcellularLocation>
        <location evidence="1">Mitochondrion matrix</location>
    </subcellularLocation>
</comment>
<sequence>MYAVRRTLGLLPRRIPVCCRASPSARLYSTHAGPDSADAAPTAPSAPRFFPREEPPAKGLAPLSSRKLISVSGPDAARFLNGAVTVEIKADAPNPPVQYAAFLSAQGRVLHDVMIYADSLGVGKSDAANSSFLIEVSADEASYLLRLIKKYKLRAKFDARVLDDGEVGLWSAWNGDAPISTEQWTALKAVYGNDALSVADPRLRQLGSRILTRHNTANPAEHIGLSSATFEDYTVRRMLQGVAEGQSEIRYDRALPMEANMDMLHGIHYSKGCYVGQELTIRTKHRGVVRKRILPCMLYEVDGTAPPALEYDGRVDLAGEIPKNMPPISRANARRHLGKWVSGMGNIGLAVCRLESMTGIVPPGEDPDAPVSYNVWAEFSVKWTEDGMVPYPRGPNGETVEGMVMGKKAREIKLKPFVPQWLMDGLEAQMKDRQGRTEQSSQSEEKEEEEEEEEGEEGKGGGKGV</sequence>
<dbReference type="Proteomes" id="UP000033483">
    <property type="component" value="Unassembled WGS sequence"/>
</dbReference>
<feature type="region of interest" description="Disordered" evidence="6">
    <location>
        <begin position="30"/>
        <end position="60"/>
    </location>
</feature>
<dbReference type="Pfam" id="PF25455">
    <property type="entry name" value="Beta-barrel_CAF17_C"/>
    <property type="match status" value="1"/>
</dbReference>
<comment type="caution">
    <text evidence="8">The sequence shown here is derived from an EMBL/GenBank/DDBJ whole genome shotgun (WGS) entry which is preliminary data.</text>
</comment>
<evidence type="ECO:0000313" key="10">
    <source>
        <dbReference type="Proteomes" id="UP000033483"/>
    </source>
</evidence>
<dbReference type="GO" id="GO:0005759">
    <property type="term" value="C:mitochondrial matrix"/>
    <property type="evidence" value="ECO:0007669"/>
    <property type="project" value="UniProtKB-SubCell"/>
</dbReference>
<keyword evidence="10" id="KW-1185">Reference proteome</keyword>
<dbReference type="EMBL" id="LAEV01000406">
    <property type="protein sequence ID" value="KKA30354.1"/>
    <property type="molecule type" value="Genomic_DNA"/>
</dbReference>
<feature type="region of interest" description="Disordered" evidence="6">
    <location>
        <begin position="426"/>
        <end position="465"/>
    </location>
</feature>
<feature type="compositionally biased region" description="Acidic residues" evidence="6">
    <location>
        <begin position="445"/>
        <end position="456"/>
    </location>
</feature>
<dbReference type="PANTHER" id="PTHR22602:SF0">
    <property type="entry name" value="TRANSFERASE CAF17, MITOCHONDRIAL-RELATED"/>
    <property type="match status" value="1"/>
</dbReference>
<dbReference type="InterPro" id="IPR045179">
    <property type="entry name" value="YgfZ/GcvT"/>
</dbReference>
<dbReference type="Gene3D" id="3.30.1360.120">
    <property type="entry name" value="Probable tRNA modification gtpase trme, domain 1"/>
    <property type="match status" value="1"/>
</dbReference>
<dbReference type="AlphaFoldDB" id="A0A0F4ZIB3"/>
<name>A0A0F4ZIB3_9PEZI</name>
<evidence type="ECO:0000313" key="8">
    <source>
        <dbReference type="EMBL" id="KKA30354.1"/>
    </source>
</evidence>
<dbReference type="InterPro" id="IPR017703">
    <property type="entry name" value="YgfZ/GCV_T_CS"/>
</dbReference>
<dbReference type="NCBIfam" id="TIGR03317">
    <property type="entry name" value="ygfZ_signature"/>
    <property type="match status" value="1"/>
</dbReference>
<dbReference type="EMBL" id="LAEV01000406">
    <property type="protein sequence ID" value="KKA30374.1"/>
    <property type="molecule type" value="Genomic_DNA"/>
</dbReference>